<evidence type="ECO:0000313" key="3">
    <source>
        <dbReference type="Proteomes" id="UP000595437"/>
    </source>
</evidence>
<gene>
    <name evidence="2" type="ORF">FKW44_014412</name>
</gene>
<evidence type="ECO:0000256" key="1">
    <source>
        <dbReference type="SAM" id="MobiDB-lite"/>
    </source>
</evidence>
<accession>A0A7T8JZW6</accession>
<evidence type="ECO:0000313" key="2">
    <source>
        <dbReference type="EMBL" id="QQP40391.1"/>
    </source>
</evidence>
<feature type="region of interest" description="Disordered" evidence="1">
    <location>
        <begin position="108"/>
        <end position="129"/>
    </location>
</feature>
<name>A0A7T8JZW6_CALRO</name>
<reference evidence="3" key="1">
    <citation type="submission" date="2021-01" db="EMBL/GenBank/DDBJ databases">
        <title>Caligus Genome Assembly.</title>
        <authorList>
            <person name="Gallardo-Escarate C."/>
        </authorList>
    </citation>
    <scope>NUCLEOTIDE SEQUENCE [LARGE SCALE GENOMIC DNA]</scope>
</reference>
<dbReference type="EMBL" id="CP045898">
    <property type="protein sequence ID" value="QQP40391.1"/>
    <property type="molecule type" value="Genomic_DNA"/>
</dbReference>
<organism evidence="2 3">
    <name type="scientific">Caligus rogercresseyi</name>
    <name type="common">Sea louse</name>
    <dbReference type="NCBI Taxonomy" id="217165"/>
    <lineage>
        <taxon>Eukaryota</taxon>
        <taxon>Metazoa</taxon>
        <taxon>Ecdysozoa</taxon>
        <taxon>Arthropoda</taxon>
        <taxon>Crustacea</taxon>
        <taxon>Multicrustacea</taxon>
        <taxon>Hexanauplia</taxon>
        <taxon>Copepoda</taxon>
        <taxon>Siphonostomatoida</taxon>
        <taxon>Caligidae</taxon>
        <taxon>Caligus</taxon>
    </lineage>
</organism>
<keyword evidence="3" id="KW-1185">Reference proteome</keyword>
<proteinExistence type="predicted"/>
<dbReference type="AlphaFoldDB" id="A0A7T8JZW6"/>
<dbReference type="GO" id="GO:0003676">
    <property type="term" value="F:nucleic acid binding"/>
    <property type="evidence" value="ECO:0007669"/>
    <property type="project" value="InterPro"/>
</dbReference>
<protein>
    <submittedName>
        <fullName evidence="2">Transposable element tcb2 transposase</fullName>
    </submittedName>
</protein>
<dbReference type="InterPro" id="IPR036397">
    <property type="entry name" value="RNaseH_sf"/>
</dbReference>
<sequence length="170" mass="19592">MFLAGLNRSIKNKPGTPMMKLATARDVSIYTISKAVREDLGYKSFTLRVRHLLTEKQKDARVVRGEDMLNFIKSSSSPSLRFFSDEKLFNLDRSHNRKNTRWICQDPEDVPMASSSKPGISHGPGRDLLRRRRDDPHFFSVGLRINQEVYLEALTDVVVPWMNKEAKGRR</sequence>
<dbReference type="Gene3D" id="3.30.420.10">
    <property type="entry name" value="Ribonuclease H-like superfamily/Ribonuclease H"/>
    <property type="match status" value="1"/>
</dbReference>
<dbReference type="Proteomes" id="UP000595437">
    <property type="component" value="Chromosome 9"/>
</dbReference>